<sequence>MLYNTRLFVFGLQGEVAEQPLTDVAFYPSCEDHRMVEKKIEDFTESLLIVLKSKCLDRATDKPGDKIPQLCILFEKEDFVGLDPDSRRPELLMTKELRLG</sequence>
<dbReference type="GeneID" id="140689410"/>
<keyword evidence="1" id="KW-1185">Reference proteome</keyword>
<reference evidence="2" key="1">
    <citation type="submission" date="2025-08" db="UniProtKB">
        <authorList>
            <consortium name="RefSeq"/>
        </authorList>
    </citation>
    <scope>IDENTIFICATION</scope>
</reference>
<gene>
    <name evidence="2" type="primary">LOC140689410</name>
</gene>
<name>A0ABM5CC51_VICPA</name>
<proteinExistence type="predicted"/>
<protein>
    <submittedName>
        <fullName evidence="2">Trafficking protein particle complex subunit 9-like isoform X1</fullName>
    </submittedName>
</protein>
<accession>A0ABM5CC51</accession>
<evidence type="ECO:0000313" key="1">
    <source>
        <dbReference type="Proteomes" id="UP001652581"/>
    </source>
</evidence>
<organism evidence="1 2">
    <name type="scientific">Vicugna pacos</name>
    <name type="common">Alpaca</name>
    <name type="synonym">Lama pacos</name>
    <dbReference type="NCBI Taxonomy" id="30538"/>
    <lineage>
        <taxon>Eukaryota</taxon>
        <taxon>Metazoa</taxon>
        <taxon>Chordata</taxon>
        <taxon>Craniata</taxon>
        <taxon>Vertebrata</taxon>
        <taxon>Euteleostomi</taxon>
        <taxon>Mammalia</taxon>
        <taxon>Eutheria</taxon>
        <taxon>Laurasiatheria</taxon>
        <taxon>Artiodactyla</taxon>
        <taxon>Tylopoda</taxon>
        <taxon>Camelidae</taxon>
        <taxon>Vicugna</taxon>
    </lineage>
</organism>
<dbReference type="Proteomes" id="UP001652581">
    <property type="component" value="Chromosome 26"/>
</dbReference>
<dbReference type="RefSeq" id="XP_072806225.1">
    <property type="nucleotide sequence ID" value="XM_072950124.1"/>
</dbReference>
<evidence type="ECO:0000313" key="2">
    <source>
        <dbReference type="RefSeq" id="XP_072806225.1"/>
    </source>
</evidence>